<dbReference type="Pfam" id="PF09374">
    <property type="entry name" value="PG_binding_3"/>
    <property type="match status" value="1"/>
</dbReference>
<evidence type="ECO:0000259" key="1">
    <source>
        <dbReference type="Pfam" id="PF05838"/>
    </source>
</evidence>
<feature type="domain" description="Peptidoglycan binding" evidence="2">
    <location>
        <begin position="98"/>
        <end position="181"/>
    </location>
</feature>
<dbReference type="SUPFAM" id="SSF53955">
    <property type="entry name" value="Lysozyme-like"/>
    <property type="match status" value="1"/>
</dbReference>
<dbReference type="Proteomes" id="UP000292347">
    <property type="component" value="Unassembled WGS sequence"/>
</dbReference>
<feature type="domain" description="TtsA-like Glycoside hydrolase family 108" evidence="1">
    <location>
        <begin position="11"/>
        <end position="92"/>
    </location>
</feature>
<reference evidence="3 4" key="1">
    <citation type="submission" date="2019-01" db="EMBL/GenBank/DDBJ databases">
        <title>Sphingomonas mucosissima sp. nov. and Sphingomonas desiccabilis sp. nov., from biological soil crusts in the Colorado Plateau, USA.</title>
        <authorList>
            <person name="Zhu D."/>
        </authorList>
    </citation>
    <scope>NUCLEOTIDE SEQUENCE [LARGE SCALE GENOMIC DNA]</scope>
    <source>
        <strain evidence="3 4">CP1D</strain>
    </source>
</reference>
<comment type="caution">
    <text evidence="3">The sequence shown here is derived from an EMBL/GenBank/DDBJ whole genome shotgun (WGS) entry which is preliminary data.</text>
</comment>
<dbReference type="InterPro" id="IPR023346">
    <property type="entry name" value="Lysozyme-like_dom_sf"/>
</dbReference>
<evidence type="ECO:0000259" key="2">
    <source>
        <dbReference type="Pfam" id="PF09374"/>
    </source>
</evidence>
<sequence>MAKTASQLVDGVIAREGGYSNHPADRGGPTNWGITEQVARAYGYKGDMRVLPRQTAVEIYLKRYWTAPGFDKVAQRDAAIAAELFDAGVNMGPAWAGKFLQRALNLLNSEAKHYPDIAVDGGVGAMTLASLDGYLRQRNNGEGRAVLLWLVRAFRTGRYADIAEANRTQEVFLYGWVARQVREAE</sequence>
<evidence type="ECO:0000313" key="3">
    <source>
        <dbReference type="EMBL" id="RXZ35431.1"/>
    </source>
</evidence>
<dbReference type="EMBL" id="SDPT01000001">
    <property type="protein sequence ID" value="RXZ35431.1"/>
    <property type="molecule type" value="Genomic_DNA"/>
</dbReference>
<name>A0A4Q2J1R7_9SPHN</name>
<dbReference type="RefSeq" id="WP_129341200.1">
    <property type="nucleotide sequence ID" value="NZ_JACIDD010000001.1"/>
</dbReference>
<gene>
    <name evidence="3" type="ORF">EO081_07390</name>
</gene>
<proteinExistence type="predicted"/>
<dbReference type="InterPro" id="IPR008565">
    <property type="entry name" value="TtsA-like_GH18_dom"/>
</dbReference>
<evidence type="ECO:0000313" key="4">
    <source>
        <dbReference type="Proteomes" id="UP000292347"/>
    </source>
</evidence>
<dbReference type="Pfam" id="PF05838">
    <property type="entry name" value="Glyco_hydro_108"/>
    <property type="match status" value="1"/>
</dbReference>
<dbReference type="Gene3D" id="1.20.141.10">
    <property type="entry name" value="Chitosanase, subunit A, domain 1"/>
    <property type="match status" value="1"/>
</dbReference>
<dbReference type="CDD" id="cd13926">
    <property type="entry name" value="N-acetylmuramidase_GH108"/>
    <property type="match status" value="1"/>
</dbReference>
<organism evidence="3 4">
    <name type="scientific">Sphingomonas desiccabilis</name>
    <dbReference type="NCBI Taxonomy" id="429134"/>
    <lineage>
        <taxon>Bacteria</taxon>
        <taxon>Pseudomonadati</taxon>
        <taxon>Pseudomonadota</taxon>
        <taxon>Alphaproteobacteria</taxon>
        <taxon>Sphingomonadales</taxon>
        <taxon>Sphingomonadaceae</taxon>
        <taxon>Sphingomonas</taxon>
    </lineage>
</organism>
<accession>A0A4Q2J1R7</accession>
<dbReference type="OrthoDB" id="9815229at2"/>
<dbReference type="AlphaFoldDB" id="A0A4Q2J1R7"/>
<protein>
    <submittedName>
        <fullName evidence="3">Uncharacterized protein</fullName>
    </submittedName>
</protein>
<dbReference type="InterPro" id="IPR018537">
    <property type="entry name" value="Peptidoglycan-bd_3"/>
</dbReference>
<keyword evidence="4" id="KW-1185">Reference proteome</keyword>